<gene>
    <name evidence="1" type="ORF">PAHAL_7G211900</name>
</gene>
<dbReference type="Gramene" id="PAN39158">
    <property type="protein sequence ID" value="PAN39158"/>
    <property type="gene ID" value="PAHAL_7G211900"/>
</dbReference>
<proteinExistence type="predicted"/>
<accession>A0A2S3I8M9</accession>
<dbReference type="EMBL" id="CM008052">
    <property type="protein sequence ID" value="PAN39158.1"/>
    <property type="molecule type" value="Genomic_DNA"/>
</dbReference>
<sequence>MARRLDKSTARKPRFYLGEELKWAKVPQFLFNHRLLPTNTTFNDKDTPLTNRMVHQISCSLKNGTIYMK</sequence>
<evidence type="ECO:0000313" key="1">
    <source>
        <dbReference type="EMBL" id="PAN39158.1"/>
    </source>
</evidence>
<name>A0A2S3I8M9_9POAL</name>
<reference evidence="1" key="1">
    <citation type="submission" date="2018-04" db="EMBL/GenBank/DDBJ databases">
        <title>WGS assembly of Panicum hallii.</title>
        <authorList>
            <person name="Lovell J."/>
            <person name="Jenkins J."/>
            <person name="Lowry D."/>
            <person name="Mamidi S."/>
            <person name="Sreedasyam A."/>
            <person name="Weng X."/>
            <person name="Barry K."/>
            <person name="Bonette J."/>
            <person name="Campitelli B."/>
            <person name="Daum C."/>
            <person name="Gordon S."/>
            <person name="Gould B."/>
            <person name="Lipzen A."/>
            <person name="Macqueen A."/>
            <person name="Palacio-Mejia J."/>
            <person name="Plott C."/>
            <person name="Shakirov E."/>
            <person name="Shu S."/>
            <person name="Yoshinaga Y."/>
            <person name="Zane M."/>
            <person name="Rokhsar D."/>
            <person name="Grimwood J."/>
            <person name="Schmutz J."/>
            <person name="Juenger T."/>
        </authorList>
    </citation>
    <scope>NUCLEOTIDE SEQUENCE [LARGE SCALE GENOMIC DNA]</scope>
    <source>
        <strain evidence="1">FIL2</strain>
    </source>
</reference>
<organism evidence="1">
    <name type="scientific">Panicum hallii</name>
    <dbReference type="NCBI Taxonomy" id="206008"/>
    <lineage>
        <taxon>Eukaryota</taxon>
        <taxon>Viridiplantae</taxon>
        <taxon>Streptophyta</taxon>
        <taxon>Embryophyta</taxon>
        <taxon>Tracheophyta</taxon>
        <taxon>Spermatophyta</taxon>
        <taxon>Magnoliopsida</taxon>
        <taxon>Liliopsida</taxon>
        <taxon>Poales</taxon>
        <taxon>Poaceae</taxon>
        <taxon>PACMAD clade</taxon>
        <taxon>Panicoideae</taxon>
        <taxon>Panicodae</taxon>
        <taxon>Paniceae</taxon>
        <taxon>Panicinae</taxon>
        <taxon>Panicum</taxon>
        <taxon>Panicum sect. Panicum</taxon>
    </lineage>
</organism>
<dbReference type="Proteomes" id="UP000243499">
    <property type="component" value="Chromosome 7"/>
</dbReference>
<dbReference type="AlphaFoldDB" id="A0A2S3I8M9"/>
<protein>
    <submittedName>
        <fullName evidence="1">Uncharacterized protein</fullName>
    </submittedName>
</protein>